<dbReference type="EMBL" id="CP031165">
    <property type="protein sequence ID" value="AXV05083.1"/>
    <property type="molecule type" value="Genomic_DNA"/>
</dbReference>
<keyword evidence="1" id="KW-0472">Membrane</keyword>
<evidence type="ECO:0000256" key="1">
    <source>
        <dbReference type="SAM" id="Phobius"/>
    </source>
</evidence>
<accession>A0A346XS86</accession>
<evidence type="ECO:0000313" key="2">
    <source>
        <dbReference type="EMBL" id="AXV05083.1"/>
    </source>
</evidence>
<dbReference type="KEGG" id="euz:DVS28_a0376"/>
<dbReference type="AlphaFoldDB" id="A0A346XS86"/>
<keyword evidence="1" id="KW-1133">Transmembrane helix</keyword>
<sequence>MRPRLLGVRLLTALAALVLAGGLVVRMSAPLSSTSPSARQVLSSNGVLELHADRDTPLFDQVSLLPGQPVAACTRLRTDALDDPAPIQLSMKGYQGSEALAAATQMTVEHGVVEDDAAGCGSFVVDAVVVSGSIADLQARHGMDGTPIDGGDPSAGQTDTWLRVTVELPQSAPSAVQGQAIGDLGLRWSTSMASPAERGFRDRATLVMAAVTEHSVIPLMLVVVLALLFLGVQDRFDRRDPKLALAPIVRGAVVFEPPPERPPLVGAGQGGNRTLRT</sequence>
<evidence type="ECO:0000313" key="3">
    <source>
        <dbReference type="Proteomes" id="UP000264006"/>
    </source>
</evidence>
<dbReference type="Proteomes" id="UP000264006">
    <property type="component" value="Chromosome"/>
</dbReference>
<proteinExistence type="predicted"/>
<feature type="transmembrane region" description="Helical" evidence="1">
    <location>
        <begin position="215"/>
        <end position="232"/>
    </location>
</feature>
<name>A0A346XS86_9ACTN</name>
<protein>
    <submittedName>
        <fullName evidence="2">Uncharacterized protein</fullName>
    </submittedName>
</protein>
<organism evidence="2 3">
    <name type="scientific">Euzebya pacifica</name>
    <dbReference type="NCBI Taxonomy" id="1608957"/>
    <lineage>
        <taxon>Bacteria</taxon>
        <taxon>Bacillati</taxon>
        <taxon>Actinomycetota</taxon>
        <taxon>Nitriliruptoria</taxon>
        <taxon>Euzebyales</taxon>
    </lineage>
</organism>
<gene>
    <name evidence="2" type="ORF">DVS28_a0376</name>
</gene>
<reference evidence="2 3" key="1">
    <citation type="submission" date="2018-09" db="EMBL/GenBank/DDBJ databases">
        <title>Complete genome sequence of Euzebya sp. DY32-46 isolated from seawater of Pacific Ocean.</title>
        <authorList>
            <person name="Xu L."/>
            <person name="Wu Y.-H."/>
            <person name="Xu X.-W."/>
        </authorList>
    </citation>
    <scope>NUCLEOTIDE SEQUENCE [LARGE SCALE GENOMIC DNA]</scope>
    <source>
        <strain evidence="2 3">DY32-46</strain>
    </source>
</reference>
<keyword evidence="1" id="KW-0812">Transmembrane</keyword>
<keyword evidence="3" id="KW-1185">Reference proteome</keyword>